<keyword evidence="4" id="KW-0804">Transcription</keyword>
<dbReference type="InterPro" id="IPR005119">
    <property type="entry name" value="LysR_subst-bd"/>
</dbReference>
<dbReference type="InterPro" id="IPR036390">
    <property type="entry name" value="WH_DNA-bd_sf"/>
</dbReference>
<dbReference type="PANTHER" id="PTHR30537:SF79">
    <property type="entry name" value="TRANSCRIPTIONAL REGULATOR-RELATED"/>
    <property type="match status" value="1"/>
</dbReference>
<dbReference type="AlphaFoldDB" id="A0A1K2HAT8"/>
<dbReference type="STRING" id="1121279.SAMN02745887_01035"/>
<comment type="similarity">
    <text evidence="1">Belongs to the LysR transcriptional regulatory family.</text>
</comment>
<organism evidence="6 7">
    <name type="scientific">Chitinimonas taiwanensis DSM 18899</name>
    <dbReference type="NCBI Taxonomy" id="1121279"/>
    <lineage>
        <taxon>Bacteria</taxon>
        <taxon>Pseudomonadati</taxon>
        <taxon>Pseudomonadota</taxon>
        <taxon>Betaproteobacteria</taxon>
        <taxon>Neisseriales</taxon>
        <taxon>Chitinibacteraceae</taxon>
        <taxon>Chitinimonas</taxon>
    </lineage>
</organism>
<dbReference type="NCBIfam" id="NF008352">
    <property type="entry name" value="PRK11139.1"/>
    <property type="match status" value="1"/>
</dbReference>
<keyword evidence="2" id="KW-0805">Transcription regulation</keyword>
<dbReference type="Proteomes" id="UP000186513">
    <property type="component" value="Unassembled WGS sequence"/>
</dbReference>
<evidence type="ECO:0000256" key="3">
    <source>
        <dbReference type="ARBA" id="ARBA00023125"/>
    </source>
</evidence>
<dbReference type="SUPFAM" id="SSF53850">
    <property type="entry name" value="Periplasmic binding protein-like II"/>
    <property type="match status" value="1"/>
</dbReference>
<keyword evidence="3" id="KW-0238">DNA-binding</keyword>
<dbReference type="InterPro" id="IPR000847">
    <property type="entry name" value="LysR_HTH_N"/>
</dbReference>
<dbReference type="EMBL" id="FPKR01000003">
    <property type="protein sequence ID" value="SFZ73920.1"/>
    <property type="molecule type" value="Genomic_DNA"/>
</dbReference>
<dbReference type="InterPro" id="IPR058163">
    <property type="entry name" value="LysR-type_TF_proteobact-type"/>
</dbReference>
<gene>
    <name evidence="6" type="ORF">SAMN02745887_01035</name>
</gene>
<evidence type="ECO:0000256" key="1">
    <source>
        <dbReference type="ARBA" id="ARBA00009437"/>
    </source>
</evidence>
<sequence length="301" mass="32727">MNSLVDLPGKLPSLPALRAFEAAARLGSGARAAAELFVTPGAVSHQIKSLEAQLGYPLFGREGRGLVLTPEGKRLAQVVNRLLVGVAQELAAIKREHETPRLTVTALSSFSARWLTPRLGRFIEDHPEIELWVQSSTTLERLGGPGGIDLAIRMGSGQWPGVHAEHFFDECFMVVASPRLAGGLPSHPAELAGRPLLRAAGEPWKPWFELAGLPWAEPGQGLIFSDSGLLVQAAVDGQGIALARRSLAQDDVAAGRLVQLFAQTLPFHWSYWLVTPNPPPHRPVLQTFIDWLREQIRPSIL</sequence>
<dbReference type="PROSITE" id="PS50931">
    <property type="entry name" value="HTH_LYSR"/>
    <property type="match status" value="1"/>
</dbReference>
<proteinExistence type="inferred from homology"/>
<evidence type="ECO:0000259" key="5">
    <source>
        <dbReference type="PROSITE" id="PS50931"/>
    </source>
</evidence>
<dbReference type="InterPro" id="IPR036388">
    <property type="entry name" value="WH-like_DNA-bd_sf"/>
</dbReference>
<evidence type="ECO:0000313" key="7">
    <source>
        <dbReference type="Proteomes" id="UP000186513"/>
    </source>
</evidence>
<reference evidence="6 7" key="1">
    <citation type="submission" date="2016-11" db="EMBL/GenBank/DDBJ databases">
        <authorList>
            <person name="Jaros S."/>
            <person name="Januszkiewicz K."/>
            <person name="Wedrychowicz H."/>
        </authorList>
    </citation>
    <scope>NUCLEOTIDE SEQUENCE [LARGE SCALE GENOMIC DNA]</scope>
    <source>
        <strain evidence="6 7">DSM 18899</strain>
    </source>
</reference>
<dbReference type="Pfam" id="PF03466">
    <property type="entry name" value="LysR_substrate"/>
    <property type="match status" value="1"/>
</dbReference>
<evidence type="ECO:0000256" key="4">
    <source>
        <dbReference type="ARBA" id="ARBA00023163"/>
    </source>
</evidence>
<evidence type="ECO:0000256" key="2">
    <source>
        <dbReference type="ARBA" id="ARBA00023015"/>
    </source>
</evidence>
<dbReference type="Pfam" id="PF00126">
    <property type="entry name" value="HTH_1"/>
    <property type="match status" value="1"/>
</dbReference>
<dbReference type="GO" id="GO:0003700">
    <property type="term" value="F:DNA-binding transcription factor activity"/>
    <property type="evidence" value="ECO:0007669"/>
    <property type="project" value="InterPro"/>
</dbReference>
<dbReference type="GO" id="GO:0043565">
    <property type="term" value="F:sequence-specific DNA binding"/>
    <property type="evidence" value="ECO:0007669"/>
    <property type="project" value="TreeGrafter"/>
</dbReference>
<dbReference type="Gene3D" id="1.10.10.10">
    <property type="entry name" value="Winged helix-like DNA-binding domain superfamily/Winged helix DNA-binding domain"/>
    <property type="match status" value="1"/>
</dbReference>
<accession>A0A1K2HAT8</accession>
<feature type="domain" description="HTH lysR-type" evidence="5">
    <location>
        <begin position="12"/>
        <end position="69"/>
    </location>
</feature>
<dbReference type="PANTHER" id="PTHR30537">
    <property type="entry name" value="HTH-TYPE TRANSCRIPTIONAL REGULATOR"/>
    <property type="match status" value="1"/>
</dbReference>
<evidence type="ECO:0000313" key="6">
    <source>
        <dbReference type="EMBL" id="SFZ73920.1"/>
    </source>
</evidence>
<dbReference type="SUPFAM" id="SSF46785">
    <property type="entry name" value="Winged helix' DNA-binding domain"/>
    <property type="match status" value="1"/>
</dbReference>
<dbReference type="CDD" id="cd08432">
    <property type="entry name" value="PBP2_GcdR_TrpI_HvrB_AmpR_like"/>
    <property type="match status" value="1"/>
</dbReference>
<name>A0A1K2HAT8_9NEIS</name>
<dbReference type="Gene3D" id="3.40.190.10">
    <property type="entry name" value="Periplasmic binding protein-like II"/>
    <property type="match status" value="2"/>
</dbReference>
<keyword evidence="7" id="KW-1185">Reference proteome</keyword>
<dbReference type="GO" id="GO:0006351">
    <property type="term" value="P:DNA-templated transcription"/>
    <property type="evidence" value="ECO:0007669"/>
    <property type="project" value="TreeGrafter"/>
</dbReference>
<protein>
    <submittedName>
        <fullName evidence="6">LysR family transcriptional regulator, glycine cleavage system transcriptional activator</fullName>
    </submittedName>
</protein>
<dbReference type="RefSeq" id="WP_245794131.1">
    <property type="nucleotide sequence ID" value="NZ_FPKR01000003.1"/>
</dbReference>